<feature type="compositionally biased region" description="Polar residues" evidence="1">
    <location>
        <begin position="1"/>
        <end position="19"/>
    </location>
</feature>
<evidence type="ECO:0000313" key="3">
    <source>
        <dbReference type="Proteomes" id="UP000265520"/>
    </source>
</evidence>
<evidence type="ECO:0000313" key="2">
    <source>
        <dbReference type="EMBL" id="MCI07710.1"/>
    </source>
</evidence>
<feature type="non-terminal residue" evidence="2">
    <location>
        <position position="131"/>
    </location>
</feature>
<feature type="region of interest" description="Disordered" evidence="1">
    <location>
        <begin position="38"/>
        <end position="81"/>
    </location>
</feature>
<evidence type="ECO:0000256" key="1">
    <source>
        <dbReference type="SAM" id="MobiDB-lite"/>
    </source>
</evidence>
<feature type="region of interest" description="Disordered" evidence="1">
    <location>
        <begin position="1"/>
        <end position="25"/>
    </location>
</feature>
<sequence>MSNSPKSSPIATEQTSSPSKDVLSDTITHAVPLTTILPQSSTKKKAKSSVKKEKVSKVSETTSPPVSIKKSKSKSKKMKSKVAPKITLYMSDLYLSKNPFESINVESIVAASDVNKTVDDVEASGKASGTL</sequence>
<organism evidence="2 3">
    <name type="scientific">Trifolium medium</name>
    <dbReference type="NCBI Taxonomy" id="97028"/>
    <lineage>
        <taxon>Eukaryota</taxon>
        <taxon>Viridiplantae</taxon>
        <taxon>Streptophyta</taxon>
        <taxon>Embryophyta</taxon>
        <taxon>Tracheophyta</taxon>
        <taxon>Spermatophyta</taxon>
        <taxon>Magnoliopsida</taxon>
        <taxon>eudicotyledons</taxon>
        <taxon>Gunneridae</taxon>
        <taxon>Pentapetalae</taxon>
        <taxon>rosids</taxon>
        <taxon>fabids</taxon>
        <taxon>Fabales</taxon>
        <taxon>Fabaceae</taxon>
        <taxon>Papilionoideae</taxon>
        <taxon>50 kb inversion clade</taxon>
        <taxon>NPAAA clade</taxon>
        <taxon>Hologalegina</taxon>
        <taxon>IRL clade</taxon>
        <taxon>Trifolieae</taxon>
        <taxon>Trifolium</taxon>
    </lineage>
</organism>
<evidence type="ECO:0008006" key="4">
    <source>
        <dbReference type="Google" id="ProtNLM"/>
    </source>
</evidence>
<accession>A0A392P8G2</accession>
<comment type="caution">
    <text evidence="2">The sequence shown here is derived from an EMBL/GenBank/DDBJ whole genome shotgun (WGS) entry which is preliminary data.</text>
</comment>
<reference evidence="2 3" key="1">
    <citation type="journal article" date="2018" name="Front. Plant Sci.">
        <title>Red Clover (Trifolium pratense) and Zigzag Clover (T. medium) - A Picture of Genomic Similarities and Differences.</title>
        <authorList>
            <person name="Dluhosova J."/>
            <person name="Istvanek J."/>
            <person name="Nedelnik J."/>
            <person name="Repkova J."/>
        </authorList>
    </citation>
    <scope>NUCLEOTIDE SEQUENCE [LARGE SCALE GENOMIC DNA]</scope>
    <source>
        <strain evidence="3">cv. 10/8</strain>
        <tissue evidence="2">Leaf</tissue>
    </source>
</reference>
<feature type="compositionally biased region" description="Basic residues" evidence="1">
    <location>
        <begin position="69"/>
        <end position="81"/>
    </location>
</feature>
<protein>
    <recommendedName>
        <fullName evidence="4">Envelope-like protein</fullName>
    </recommendedName>
</protein>
<dbReference type="AlphaFoldDB" id="A0A392P8G2"/>
<dbReference type="Proteomes" id="UP000265520">
    <property type="component" value="Unassembled WGS sequence"/>
</dbReference>
<name>A0A392P8G2_9FABA</name>
<dbReference type="EMBL" id="LXQA010066377">
    <property type="protein sequence ID" value="MCI07710.1"/>
    <property type="molecule type" value="Genomic_DNA"/>
</dbReference>
<keyword evidence="3" id="KW-1185">Reference proteome</keyword>
<proteinExistence type="predicted"/>